<proteinExistence type="inferred from homology"/>
<dbReference type="Gene3D" id="3.30.1420.10">
    <property type="match status" value="1"/>
</dbReference>
<comment type="caution">
    <text evidence="5">The sequence shown here is derived from an EMBL/GenBank/DDBJ whole genome shotgun (WGS) entry which is preliminary data.</text>
</comment>
<evidence type="ECO:0000313" key="5">
    <source>
        <dbReference type="EMBL" id="MBU3827017.1"/>
    </source>
</evidence>
<evidence type="ECO:0000256" key="2">
    <source>
        <dbReference type="ARBA" id="ARBA00022490"/>
    </source>
</evidence>
<dbReference type="InterPro" id="IPR042072">
    <property type="entry name" value="DsrC-like_C"/>
</dbReference>
<dbReference type="GO" id="GO:0097163">
    <property type="term" value="F:sulfur carrier activity"/>
    <property type="evidence" value="ECO:0007669"/>
    <property type="project" value="TreeGrafter"/>
</dbReference>
<evidence type="ECO:0000313" key="6">
    <source>
        <dbReference type="Proteomes" id="UP000824150"/>
    </source>
</evidence>
<dbReference type="Proteomes" id="UP000824150">
    <property type="component" value="Unassembled WGS sequence"/>
</dbReference>
<feature type="active site" description="Cysteine persulfide intermediate" evidence="4">
    <location>
        <position position="109"/>
    </location>
</feature>
<organism evidence="5 6">
    <name type="scientific">Candidatus Anaerobiospirillum merdipullorum</name>
    <dbReference type="NCBI Taxonomy" id="2838450"/>
    <lineage>
        <taxon>Bacteria</taxon>
        <taxon>Pseudomonadati</taxon>
        <taxon>Pseudomonadota</taxon>
        <taxon>Gammaproteobacteria</taxon>
        <taxon>Aeromonadales</taxon>
        <taxon>Succinivibrionaceae</taxon>
        <taxon>Anaerobiospirillum</taxon>
    </lineage>
</organism>
<sequence length="110" mass="12221">MSFNYLGREILTDDEGFLINADDWSPELMNEIARQMNLTLTNEHLTIIKVVRDYYAQYATTPPMRSLIKLLKQQGHANLADSITLASLFPDGAAKSAAKLAGLSKPVHCI</sequence>
<dbReference type="AlphaFoldDB" id="A0A9E2KPA4"/>
<dbReference type="InterPro" id="IPR025526">
    <property type="entry name" value="DsrC-like_dom_sf"/>
</dbReference>
<dbReference type="Pfam" id="PF04358">
    <property type="entry name" value="DsrC"/>
    <property type="match status" value="1"/>
</dbReference>
<evidence type="ECO:0000256" key="1">
    <source>
        <dbReference type="ARBA" id="ARBA00004496"/>
    </source>
</evidence>
<dbReference type="InterPro" id="IPR007453">
    <property type="entry name" value="DsrC/TusE"/>
</dbReference>
<dbReference type="GO" id="GO:0005737">
    <property type="term" value="C:cytoplasm"/>
    <property type="evidence" value="ECO:0007669"/>
    <property type="project" value="UniProtKB-SubCell"/>
</dbReference>
<reference evidence="5" key="1">
    <citation type="journal article" date="2021" name="PeerJ">
        <title>Extensive microbial diversity within the chicken gut microbiome revealed by metagenomics and culture.</title>
        <authorList>
            <person name="Gilroy R."/>
            <person name="Ravi A."/>
            <person name="Getino M."/>
            <person name="Pursley I."/>
            <person name="Horton D.L."/>
            <person name="Alikhan N.F."/>
            <person name="Baker D."/>
            <person name="Gharbi K."/>
            <person name="Hall N."/>
            <person name="Watson M."/>
            <person name="Adriaenssens E.M."/>
            <person name="Foster-Nyarko E."/>
            <person name="Jarju S."/>
            <person name="Secka A."/>
            <person name="Antonio M."/>
            <person name="Oren A."/>
            <person name="Chaudhuri R.R."/>
            <person name="La Ragione R."/>
            <person name="Hildebrand F."/>
            <person name="Pallen M.J."/>
        </authorList>
    </citation>
    <scope>NUCLEOTIDE SEQUENCE</scope>
    <source>
        <strain evidence="5">687</strain>
    </source>
</reference>
<dbReference type="PIRSF" id="PIRSF006223">
    <property type="entry name" value="DsrC_TusE"/>
    <property type="match status" value="1"/>
</dbReference>
<comment type="similarity">
    <text evidence="3">Belongs to the dsrC/tusE family.</text>
</comment>
<dbReference type="SUPFAM" id="SSF69721">
    <property type="entry name" value="DsrC, the gamma subunit of dissimilatory sulfite reductase"/>
    <property type="match status" value="1"/>
</dbReference>
<dbReference type="PANTHER" id="PTHR37010:SF1">
    <property type="entry name" value="SULFURTRANSFERASE TUSE"/>
    <property type="match status" value="1"/>
</dbReference>
<reference evidence="5" key="2">
    <citation type="submission" date="2021-04" db="EMBL/GenBank/DDBJ databases">
        <authorList>
            <person name="Gilroy R."/>
        </authorList>
    </citation>
    <scope>NUCLEOTIDE SEQUENCE</scope>
    <source>
        <strain evidence="5">687</strain>
    </source>
</reference>
<dbReference type="Gene3D" id="1.10.10.370">
    <property type="entry name" value="DsrC-like protein, C-terminal domain"/>
    <property type="match status" value="1"/>
</dbReference>
<dbReference type="GO" id="GO:0002143">
    <property type="term" value="P:tRNA wobble position uridine thiolation"/>
    <property type="evidence" value="ECO:0007669"/>
    <property type="project" value="TreeGrafter"/>
</dbReference>
<dbReference type="EC" id="2.8.1.-" evidence="3"/>
<gene>
    <name evidence="5" type="ORF">IAA31_05960</name>
</gene>
<dbReference type="NCBIfam" id="TIGR03342">
    <property type="entry name" value="dsrC_tusE_dsvC"/>
    <property type="match status" value="1"/>
</dbReference>
<keyword evidence="2" id="KW-0963">Cytoplasm</keyword>
<comment type="function">
    <text evidence="3">Part of a sulfur-relay system.</text>
</comment>
<dbReference type="PANTHER" id="PTHR37010">
    <property type="entry name" value="SULFURTRANSFERASE TUSE"/>
    <property type="match status" value="1"/>
</dbReference>
<keyword evidence="3" id="KW-0808">Transferase</keyword>
<comment type="subcellular location">
    <subcellularLocation>
        <location evidence="1">Cytoplasm</location>
    </subcellularLocation>
</comment>
<dbReference type="GO" id="GO:0016740">
    <property type="term" value="F:transferase activity"/>
    <property type="evidence" value="ECO:0007669"/>
    <property type="project" value="UniProtKB-KW"/>
</dbReference>
<evidence type="ECO:0000256" key="4">
    <source>
        <dbReference type="PIRSR" id="PIRSR006223-50"/>
    </source>
</evidence>
<accession>A0A9E2KPA4</accession>
<dbReference type="EMBL" id="JAHLFG010000063">
    <property type="protein sequence ID" value="MBU3827017.1"/>
    <property type="molecule type" value="Genomic_DNA"/>
</dbReference>
<evidence type="ECO:0000256" key="3">
    <source>
        <dbReference type="PIRNR" id="PIRNR006223"/>
    </source>
</evidence>
<name>A0A9E2KPA4_9GAMM</name>
<protein>
    <recommendedName>
        <fullName evidence="3">Sulfurtransferase</fullName>
        <ecNumber evidence="3">2.8.1.-</ecNumber>
    </recommendedName>
</protein>
<dbReference type="InterPro" id="IPR043163">
    <property type="entry name" value="DsrC-like_N"/>
</dbReference>